<organism evidence="3 4">
    <name type="scientific">Rhizobium loti</name>
    <name type="common">Mesorhizobium loti</name>
    <dbReference type="NCBI Taxonomy" id="381"/>
    <lineage>
        <taxon>Bacteria</taxon>
        <taxon>Pseudomonadati</taxon>
        <taxon>Pseudomonadota</taxon>
        <taxon>Alphaproteobacteria</taxon>
        <taxon>Hyphomicrobiales</taxon>
        <taxon>Phyllobacteriaceae</taxon>
        <taxon>Mesorhizobium</taxon>
    </lineage>
</organism>
<feature type="domain" description="Allophanate hydrolase C-terminal" evidence="2">
    <location>
        <begin position="472"/>
        <end position="594"/>
    </location>
</feature>
<reference evidence="4" key="1">
    <citation type="submission" date="2016-06" db="EMBL/GenBank/DDBJ databases">
        <title>NZP2037 Pacbio-Illumina hybrid assembly.</title>
        <authorList>
            <person name="Ramsay J.P."/>
        </authorList>
    </citation>
    <scope>NUCLEOTIDE SEQUENCE [LARGE SCALE GENOMIC DNA]</scope>
    <source>
        <strain evidence="4">R7ANS::ICEMlSym2042</strain>
    </source>
</reference>
<dbReference type="NCBIfam" id="TIGR02713">
    <property type="entry name" value="allophanate_hyd"/>
    <property type="match status" value="1"/>
</dbReference>
<protein>
    <submittedName>
        <fullName evidence="3">Allophanate hydrolase</fullName>
    </submittedName>
</protein>
<name>A0A1A5J9W5_RHILI</name>
<dbReference type="RefSeq" id="WP_010914552.1">
    <property type="nucleotide sequence ID" value="NZ_LZTH01000012.1"/>
</dbReference>
<comment type="caution">
    <text evidence="3">The sequence shown here is derived from an EMBL/GenBank/DDBJ whole genome shotgun (WGS) entry which is preliminary data.</text>
</comment>
<dbReference type="PANTHER" id="PTHR11895:SF169">
    <property type="entry name" value="GLUTAMYL-TRNA(GLN) AMIDOTRANSFERASE"/>
    <property type="match status" value="1"/>
</dbReference>
<dbReference type="InterPro" id="IPR036928">
    <property type="entry name" value="AS_sf"/>
</dbReference>
<dbReference type="InterPro" id="IPR000120">
    <property type="entry name" value="Amidase"/>
</dbReference>
<dbReference type="InterPro" id="IPR014085">
    <property type="entry name" value="Allophanate_hydrolase"/>
</dbReference>
<dbReference type="InterPro" id="IPR023631">
    <property type="entry name" value="Amidase_dom"/>
</dbReference>
<dbReference type="AlphaFoldDB" id="A0A1A5J9W5"/>
<dbReference type="NCBIfam" id="NF006043">
    <property type="entry name" value="PRK08186.1"/>
    <property type="match status" value="1"/>
</dbReference>
<dbReference type="Gene3D" id="3.10.490.10">
    <property type="entry name" value="Gamma-glutamyl cyclotransferase-like"/>
    <property type="match status" value="1"/>
</dbReference>
<dbReference type="EMBL" id="LZTJ01000012">
    <property type="protein sequence ID" value="OBP77501.1"/>
    <property type="molecule type" value="Genomic_DNA"/>
</dbReference>
<dbReference type="InterPro" id="IPR053844">
    <property type="entry name" value="AH_C"/>
</dbReference>
<dbReference type="GeneID" id="66685580"/>
<gene>
    <name evidence="3" type="ORF">BAE39_16030</name>
</gene>
<dbReference type="GO" id="GO:0016787">
    <property type="term" value="F:hydrolase activity"/>
    <property type="evidence" value="ECO:0007669"/>
    <property type="project" value="UniProtKB-KW"/>
</dbReference>
<proteinExistence type="predicted"/>
<accession>A0A1A5J9W5</accession>
<dbReference type="SUPFAM" id="SSF75304">
    <property type="entry name" value="Amidase signature (AS) enzymes"/>
    <property type="match status" value="1"/>
</dbReference>
<evidence type="ECO:0000313" key="3">
    <source>
        <dbReference type="EMBL" id="OBP77501.1"/>
    </source>
</evidence>
<evidence type="ECO:0000313" key="4">
    <source>
        <dbReference type="Proteomes" id="UP000093748"/>
    </source>
</evidence>
<dbReference type="Proteomes" id="UP000093748">
    <property type="component" value="Unassembled WGS sequence"/>
</dbReference>
<evidence type="ECO:0000259" key="1">
    <source>
        <dbReference type="Pfam" id="PF01425"/>
    </source>
</evidence>
<feature type="domain" description="Amidase" evidence="1">
    <location>
        <begin position="23"/>
        <end position="433"/>
    </location>
</feature>
<sequence>MSDVHFDIASLHAAYRDGVGVGDVIATIYARIEAADDPGIFIHLVSKANLLTAAEALGPFDPAAKPLWGIPFAVKDNIDVAGMPTTAACAEYTYWPDEDATVVARLKAAGALVVGKTNLDQFATGLVGVRTPYPIPRNAIDAELVPGGSSSGSAVATARGIVSFALGTDTAGSGRIPAGLNNIVGLKPTVGALSTGGVVPACRTLDCVSVFALTVDDAYAVFSVAAARDAADPYSRDIAVQPLAARPPVLSVGIPAKADLKFFGDVAMQAGFEASLAMLSRLGCRLVEIPFGDFYATANLLYEGAWVAERYAAIRDFMEANEAAMHPVTRKIIGGARKLSAADAFRGLYALQAYRAKLAAVIASVDLFCVPTAPTHYTAAAVLADPVETNSRLGTYTNFVNLLDMCGIAVPTGKRDDGLPMSVTLLAPAGRDVLTAMLARDLHVQSGLSLGATGWPQPNLQPVAAPPCDGMIDLVVVGAHLSGMPLNGQLNQLGAQFLRATKTAAAYRLYALAGQSVPKPGLIRVADGGTRIDVEIWRLEPEAFGRFVAAIPAPLGIGTVELDDGTPAKGFLVETAGLDGASDISSLGGWRRFVARNRDMADQIDQQRNSPDTGGHVAL</sequence>
<dbReference type="OrthoDB" id="9811471at2"/>
<dbReference type="Pfam" id="PF01425">
    <property type="entry name" value="Amidase"/>
    <property type="match status" value="1"/>
</dbReference>
<dbReference type="Pfam" id="PF21986">
    <property type="entry name" value="AH_C"/>
    <property type="match status" value="1"/>
</dbReference>
<dbReference type="Gene3D" id="3.90.1300.10">
    <property type="entry name" value="Amidase signature (AS) domain"/>
    <property type="match status" value="1"/>
</dbReference>
<keyword evidence="3" id="KW-0378">Hydrolase</keyword>
<dbReference type="PANTHER" id="PTHR11895">
    <property type="entry name" value="TRANSAMIDASE"/>
    <property type="match status" value="1"/>
</dbReference>
<evidence type="ECO:0000259" key="2">
    <source>
        <dbReference type="Pfam" id="PF21986"/>
    </source>
</evidence>
<dbReference type="Gene3D" id="1.20.58.1700">
    <property type="match status" value="1"/>
</dbReference>